<organism evidence="2 3">
    <name type="scientific">Mucilaginibacter aquariorum</name>
    <dbReference type="NCBI Taxonomy" id="2967225"/>
    <lineage>
        <taxon>Bacteria</taxon>
        <taxon>Pseudomonadati</taxon>
        <taxon>Bacteroidota</taxon>
        <taxon>Sphingobacteriia</taxon>
        <taxon>Sphingobacteriales</taxon>
        <taxon>Sphingobacteriaceae</taxon>
        <taxon>Mucilaginibacter</taxon>
    </lineage>
</organism>
<dbReference type="Proteomes" id="UP001204376">
    <property type="component" value="Unassembled WGS sequence"/>
</dbReference>
<keyword evidence="1" id="KW-0732">Signal</keyword>
<dbReference type="CDD" id="cd07534">
    <property type="entry name" value="HAD_CAP"/>
    <property type="match status" value="1"/>
</dbReference>
<evidence type="ECO:0000313" key="3">
    <source>
        <dbReference type="Proteomes" id="UP001204376"/>
    </source>
</evidence>
<keyword evidence="3" id="KW-1185">Reference proteome</keyword>
<dbReference type="InterPro" id="IPR005519">
    <property type="entry name" value="Acid_phosphat_B-like"/>
</dbReference>
<dbReference type="SFLD" id="SFLDS00003">
    <property type="entry name" value="Haloacid_Dehalogenase"/>
    <property type="match status" value="1"/>
</dbReference>
<dbReference type="Gene3D" id="3.40.50.1000">
    <property type="entry name" value="HAD superfamily/HAD-like"/>
    <property type="match status" value="1"/>
</dbReference>
<dbReference type="NCBIfam" id="TIGR01533">
    <property type="entry name" value="lipo_e_P4"/>
    <property type="match status" value="1"/>
</dbReference>
<dbReference type="SFLD" id="SFLDG01125">
    <property type="entry name" value="C1.1:_Acid_Phosphatase_Like"/>
    <property type="match status" value="1"/>
</dbReference>
<keyword evidence="2" id="KW-0449">Lipoprotein</keyword>
<reference evidence="2 3" key="1">
    <citation type="submission" date="2022-07" db="EMBL/GenBank/DDBJ databases">
        <title>Mucilaginibacter sp. JC4.</title>
        <authorList>
            <person name="Le V."/>
            <person name="Ko S.-R."/>
            <person name="Ahn C.-Y."/>
            <person name="Oh H.-M."/>
        </authorList>
    </citation>
    <scope>NUCLEOTIDE SEQUENCE [LARGE SCALE GENOMIC DNA]</scope>
    <source>
        <strain evidence="2 3">JC4</strain>
    </source>
</reference>
<gene>
    <name evidence="2" type="ORF">NPE20_00950</name>
</gene>
<dbReference type="EMBL" id="JANHOH010000001">
    <property type="protein sequence ID" value="MCQ6956499.1"/>
    <property type="molecule type" value="Genomic_DNA"/>
</dbReference>
<dbReference type="RefSeq" id="WP_256536715.1">
    <property type="nucleotide sequence ID" value="NZ_JANHOH010000001.1"/>
</dbReference>
<dbReference type="PANTHER" id="PTHR31284:SF10">
    <property type="entry name" value="ACID PHOSPHATASE-LIKE PROTEIN"/>
    <property type="match status" value="1"/>
</dbReference>
<dbReference type="PANTHER" id="PTHR31284">
    <property type="entry name" value="ACID PHOSPHATASE-LIKE PROTEIN"/>
    <property type="match status" value="1"/>
</dbReference>
<dbReference type="Pfam" id="PF03767">
    <property type="entry name" value="Acid_phosphat_B"/>
    <property type="match status" value="1"/>
</dbReference>
<evidence type="ECO:0000256" key="1">
    <source>
        <dbReference type="ARBA" id="ARBA00022729"/>
    </source>
</evidence>
<dbReference type="InterPro" id="IPR023214">
    <property type="entry name" value="HAD_sf"/>
</dbReference>
<accession>A0ABT1SVY1</accession>
<sequence length="277" mass="31324">MANNGGEKIMKAHHIYLITFLLAVGTKAGFCQTAPQEKNIPLLPAGPAWGALWQQRAGEYRALTYQAYNLAKIRLDEFIAKKRQKPKAIITDIDETVLDNSPYFVRQASKGNTYSDSTWISWTAEIRCDTVPGAYNFLKYAQSRGVTVFYITNRFQVEQTPTIKNLQKFNLPNADSSHLLLLNGQNSSKESRRLQITKNYDVVLFIGDNLGDFSKLFDGLTYNQRSEKASVSANNFGNHFIVLPNAMYGTWEDKLYPKNAASEKDKNAALNTLLRYE</sequence>
<evidence type="ECO:0000313" key="2">
    <source>
        <dbReference type="EMBL" id="MCQ6956499.1"/>
    </source>
</evidence>
<dbReference type="SUPFAM" id="SSF56784">
    <property type="entry name" value="HAD-like"/>
    <property type="match status" value="1"/>
</dbReference>
<protein>
    <submittedName>
        <fullName evidence="2">5'-nucleotidase, lipoprotein e(P4) family</fullName>
    </submittedName>
</protein>
<name>A0ABT1SVY1_9SPHI</name>
<comment type="caution">
    <text evidence="2">The sequence shown here is derived from an EMBL/GenBank/DDBJ whole genome shotgun (WGS) entry which is preliminary data.</text>
</comment>
<proteinExistence type="predicted"/>
<dbReference type="InterPro" id="IPR036412">
    <property type="entry name" value="HAD-like_sf"/>
</dbReference>
<dbReference type="InterPro" id="IPR006423">
    <property type="entry name" value="Lipo_e_P4"/>
</dbReference>